<evidence type="ECO:0000256" key="22">
    <source>
        <dbReference type="PIRSR" id="PIRSR600829-3"/>
    </source>
</evidence>
<evidence type="ECO:0000256" key="23">
    <source>
        <dbReference type="PIRSR" id="PIRSR600829-4"/>
    </source>
</evidence>
<feature type="binding site" evidence="22">
    <location>
        <position position="32"/>
    </location>
    <ligand>
        <name>ATP</name>
        <dbReference type="ChEBI" id="CHEBI:30616"/>
    </ligand>
</feature>
<feature type="binding site" evidence="22">
    <location>
        <begin position="89"/>
        <end position="91"/>
    </location>
    <ligand>
        <name>ATP</name>
        <dbReference type="ChEBI" id="CHEBI:30616"/>
    </ligand>
</feature>
<keyword evidence="16 24" id="KW-0443">Lipid metabolism</keyword>
<dbReference type="InterPro" id="IPR000829">
    <property type="entry name" value="DAGK"/>
</dbReference>
<dbReference type="AlphaFoldDB" id="A0A7Z0VLI6"/>
<dbReference type="GO" id="GO:0004143">
    <property type="term" value="F:ATP-dependent diacylglycerol kinase activity"/>
    <property type="evidence" value="ECO:0007669"/>
    <property type="project" value="UniProtKB-EC"/>
</dbReference>
<evidence type="ECO:0000313" key="25">
    <source>
        <dbReference type="EMBL" id="ODJ87749.1"/>
    </source>
</evidence>
<keyword evidence="10 23" id="KW-0479">Metal-binding</keyword>
<comment type="catalytic activity">
    <reaction evidence="24">
        <text>a 1,2-diacyl-sn-glycerol + ATP = a 1,2-diacyl-sn-glycero-3-phosphate + ADP + H(+)</text>
        <dbReference type="Rhea" id="RHEA:10272"/>
        <dbReference type="ChEBI" id="CHEBI:15378"/>
        <dbReference type="ChEBI" id="CHEBI:17815"/>
        <dbReference type="ChEBI" id="CHEBI:30616"/>
        <dbReference type="ChEBI" id="CHEBI:58608"/>
        <dbReference type="ChEBI" id="CHEBI:456216"/>
        <dbReference type="EC" id="2.7.1.107"/>
    </reaction>
</comment>
<feature type="binding site" evidence="22">
    <location>
        <begin position="98"/>
        <end position="99"/>
    </location>
    <ligand>
        <name>ATP</name>
        <dbReference type="ChEBI" id="CHEBI:30616"/>
    </ligand>
</feature>
<keyword evidence="17 24" id="KW-0472">Membrane</keyword>
<comment type="subcellular location">
    <subcellularLocation>
        <location evidence="1 24">Cell inner membrane</location>
        <topology evidence="1 24">Multi-pass membrane protein</topology>
    </subcellularLocation>
</comment>
<keyword evidence="19 24" id="KW-1208">Phospholipid metabolism</keyword>
<gene>
    <name evidence="25" type="primary">dgkA</name>
    <name evidence="25" type="ORF">CODIS_18570</name>
</gene>
<keyword evidence="13 22" id="KW-0067">ATP-binding</keyword>
<dbReference type="PANTHER" id="PTHR34299">
    <property type="entry name" value="DIACYLGLYCEROL KINASE"/>
    <property type="match status" value="1"/>
</dbReference>
<feature type="binding site" evidence="21">
    <location>
        <position position="13"/>
    </location>
    <ligand>
        <name>substrate</name>
    </ligand>
</feature>
<feature type="transmembrane region" description="Helical" evidence="24">
    <location>
        <begin position="39"/>
        <end position="54"/>
    </location>
</feature>
<dbReference type="GO" id="GO:0006654">
    <property type="term" value="P:phosphatidic acid biosynthetic process"/>
    <property type="evidence" value="ECO:0007669"/>
    <property type="project" value="InterPro"/>
</dbReference>
<evidence type="ECO:0000256" key="19">
    <source>
        <dbReference type="ARBA" id="ARBA00023264"/>
    </source>
</evidence>
<dbReference type="Proteomes" id="UP000094769">
    <property type="component" value="Unassembled WGS sequence"/>
</dbReference>
<evidence type="ECO:0000256" key="4">
    <source>
        <dbReference type="ARBA" id="ARBA00017575"/>
    </source>
</evidence>
<dbReference type="RefSeq" id="WP_069124207.1">
    <property type="nucleotide sequence ID" value="NZ_MARB01000009.1"/>
</dbReference>
<feature type="binding site" evidence="22">
    <location>
        <position position="80"/>
    </location>
    <ligand>
        <name>ATP</name>
        <dbReference type="ChEBI" id="CHEBI:30616"/>
    </ligand>
</feature>
<feature type="binding site" evidence="21">
    <location>
        <position position="73"/>
    </location>
    <ligand>
        <name>substrate</name>
    </ligand>
</feature>
<protein>
    <recommendedName>
        <fullName evidence="4 24">Diacylglycerol kinase</fullName>
        <ecNumber evidence="3 24">2.7.1.107</ecNumber>
    </recommendedName>
</protein>
<evidence type="ECO:0000256" key="1">
    <source>
        <dbReference type="ARBA" id="ARBA00004429"/>
    </source>
</evidence>
<dbReference type="PANTHER" id="PTHR34299:SF1">
    <property type="entry name" value="DIACYLGLYCEROL KINASE"/>
    <property type="match status" value="1"/>
</dbReference>
<feature type="binding site" evidence="22">
    <location>
        <position position="13"/>
    </location>
    <ligand>
        <name>ATP</name>
        <dbReference type="ChEBI" id="CHEBI:30616"/>
    </ligand>
</feature>
<dbReference type="EMBL" id="MARB01000009">
    <property type="protein sequence ID" value="ODJ87749.1"/>
    <property type="molecule type" value="Genomic_DNA"/>
</dbReference>
<feature type="binding site" evidence="21">
    <location>
        <begin position="34"/>
        <end position="38"/>
    </location>
    <ligand>
        <name>substrate</name>
    </ligand>
</feature>
<dbReference type="Pfam" id="PF01219">
    <property type="entry name" value="DAGK_prokar"/>
    <property type="match status" value="1"/>
</dbReference>
<feature type="binding site" evidence="21">
    <location>
        <position position="59"/>
    </location>
    <ligand>
        <name>substrate</name>
    </ligand>
</feature>
<evidence type="ECO:0000256" key="12">
    <source>
        <dbReference type="ARBA" id="ARBA00022777"/>
    </source>
</evidence>
<evidence type="ECO:0000256" key="9">
    <source>
        <dbReference type="ARBA" id="ARBA00022692"/>
    </source>
</evidence>
<organism evidence="25 26">
    <name type="scientific">Candidatus Thiodiazotropha endolucinida</name>
    <dbReference type="NCBI Taxonomy" id="1655433"/>
    <lineage>
        <taxon>Bacteria</taxon>
        <taxon>Pseudomonadati</taxon>
        <taxon>Pseudomonadota</taxon>
        <taxon>Gammaproteobacteria</taxon>
        <taxon>Chromatiales</taxon>
        <taxon>Sedimenticolaceae</taxon>
        <taxon>Candidatus Thiodiazotropha</taxon>
    </lineage>
</organism>
<feature type="binding site" evidence="21">
    <location>
        <position position="102"/>
    </location>
    <ligand>
        <name>substrate</name>
    </ligand>
</feature>
<evidence type="ECO:0000313" key="26">
    <source>
        <dbReference type="Proteomes" id="UP000094769"/>
    </source>
</evidence>
<feature type="transmembrane region" description="Helical" evidence="24">
    <location>
        <begin position="103"/>
        <end position="124"/>
    </location>
</feature>
<evidence type="ECO:0000256" key="11">
    <source>
        <dbReference type="ARBA" id="ARBA00022741"/>
    </source>
</evidence>
<evidence type="ECO:0000256" key="17">
    <source>
        <dbReference type="ARBA" id="ARBA00023136"/>
    </source>
</evidence>
<comment type="cofactor">
    <cofactor evidence="23">
        <name>Mg(2+)</name>
        <dbReference type="ChEBI" id="CHEBI:18420"/>
    </cofactor>
    <text evidence="23">Mn(2+), Zn(2+), Cd(2+) and Co(2+) support activity to lesser extents.</text>
</comment>
<evidence type="ECO:0000256" key="14">
    <source>
        <dbReference type="ARBA" id="ARBA00022842"/>
    </source>
</evidence>
<dbReference type="GO" id="GO:0046872">
    <property type="term" value="F:metal ion binding"/>
    <property type="evidence" value="ECO:0007669"/>
    <property type="project" value="UniProtKB-KW"/>
</dbReference>
<dbReference type="GO" id="GO:0005886">
    <property type="term" value="C:plasma membrane"/>
    <property type="evidence" value="ECO:0007669"/>
    <property type="project" value="UniProtKB-SubCell"/>
</dbReference>
<keyword evidence="6" id="KW-0444">Lipid biosynthesis</keyword>
<dbReference type="InterPro" id="IPR036945">
    <property type="entry name" value="DAGK_sf"/>
</dbReference>
<evidence type="ECO:0000256" key="8">
    <source>
        <dbReference type="ARBA" id="ARBA00022679"/>
    </source>
</evidence>
<keyword evidence="26" id="KW-1185">Reference proteome</keyword>
<evidence type="ECO:0000256" key="5">
    <source>
        <dbReference type="ARBA" id="ARBA00022475"/>
    </source>
</evidence>
<comment type="caution">
    <text evidence="25">The sequence shown here is derived from an EMBL/GenBank/DDBJ whole genome shotgun (WGS) entry which is preliminary data.</text>
</comment>
<evidence type="ECO:0000256" key="7">
    <source>
        <dbReference type="ARBA" id="ARBA00022519"/>
    </source>
</evidence>
<comment type="function">
    <text evidence="24">Catalyzes the ATP-dependent phosphorylation of sn-l,2-diacylglycerol (DAG) to phosphatidic acid. Involved in the recycling of diacylglycerol produced as a by-product during membrane-derived oligosaccharide (MDO) biosynthesis.</text>
</comment>
<dbReference type="EC" id="2.7.1.107" evidence="3 24"/>
<dbReference type="InterPro" id="IPR033718">
    <property type="entry name" value="DAGK_prok"/>
</dbReference>
<evidence type="ECO:0000256" key="2">
    <source>
        <dbReference type="ARBA" id="ARBA00005967"/>
    </source>
</evidence>
<keyword evidence="14 23" id="KW-0460">Magnesium</keyword>
<name>A0A7Z0VLI6_9GAMM</name>
<sequence>MSEKPQQNVGIRRLANALGWSMKGLTATFRHEEAFRQEVYLLILLAPLGFWLGNDGVERALLVAPLLIVLIVELINSAIESVVDRISDEKHQLSGRAKDQGSAAVLISLLLVVLCWGLVLASRLST</sequence>
<evidence type="ECO:0000256" key="21">
    <source>
        <dbReference type="PIRSR" id="PIRSR600829-2"/>
    </source>
</evidence>
<feature type="transmembrane region" description="Helical" evidence="24">
    <location>
        <begin position="60"/>
        <end position="83"/>
    </location>
</feature>
<evidence type="ECO:0000256" key="13">
    <source>
        <dbReference type="ARBA" id="ARBA00022840"/>
    </source>
</evidence>
<keyword evidence="12 24" id="KW-0418">Kinase</keyword>
<keyword evidence="11 22" id="KW-0547">Nucleotide-binding</keyword>
<keyword evidence="8 24" id="KW-0808">Transferase</keyword>
<feature type="binding site" evidence="23">
    <location>
        <position position="32"/>
    </location>
    <ligand>
        <name>a divalent metal cation</name>
        <dbReference type="ChEBI" id="CHEBI:60240"/>
    </ligand>
</feature>
<keyword evidence="9 24" id="KW-0812">Transmembrane</keyword>
<dbReference type="CDD" id="cd14264">
    <property type="entry name" value="DAGK_IM"/>
    <property type="match status" value="1"/>
</dbReference>
<evidence type="ECO:0000256" key="10">
    <source>
        <dbReference type="ARBA" id="ARBA00022723"/>
    </source>
</evidence>
<keyword evidence="15 24" id="KW-1133">Transmembrane helix</keyword>
<dbReference type="OrthoDB" id="9796011at2"/>
<keyword evidence="5" id="KW-1003">Cell membrane</keyword>
<keyword evidence="7 24" id="KW-0997">Cell inner membrane</keyword>
<reference evidence="25 26" key="1">
    <citation type="submission" date="2016-06" db="EMBL/GenBank/DDBJ databases">
        <title>Genome sequence of endosymbiont of Candidatus Endolucinida thiodiazotropha.</title>
        <authorList>
            <person name="Poehlein A."/>
            <person name="Koenig S."/>
            <person name="Heiden S.E."/>
            <person name="Thuermer A."/>
            <person name="Voget S."/>
            <person name="Daniel R."/>
            <person name="Markert S."/>
            <person name="Gros O."/>
            <person name="Schweder T."/>
        </authorList>
    </citation>
    <scope>NUCLEOTIDE SEQUENCE [LARGE SCALE GENOMIC DNA]</scope>
    <source>
        <strain evidence="25 26">COS</strain>
    </source>
</reference>
<evidence type="ECO:0000256" key="15">
    <source>
        <dbReference type="ARBA" id="ARBA00022989"/>
    </source>
</evidence>
<comment type="similarity">
    <text evidence="2 24">Belongs to the bacterial diacylglycerol kinase family.</text>
</comment>
<feature type="binding site" evidence="23">
    <location>
        <position position="80"/>
    </location>
    <ligand>
        <name>a divalent metal cation</name>
        <dbReference type="ChEBI" id="CHEBI:60240"/>
    </ligand>
</feature>
<feature type="active site" description="Proton acceptor" evidence="20">
    <location>
        <position position="73"/>
    </location>
</feature>
<evidence type="ECO:0000256" key="16">
    <source>
        <dbReference type="ARBA" id="ARBA00023098"/>
    </source>
</evidence>
<dbReference type="GO" id="GO:0005524">
    <property type="term" value="F:ATP binding"/>
    <property type="evidence" value="ECO:0007669"/>
    <property type="project" value="UniProtKB-KW"/>
</dbReference>
<dbReference type="Gene3D" id="1.10.287.3610">
    <property type="match status" value="1"/>
</dbReference>
<evidence type="ECO:0000256" key="18">
    <source>
        <dbReference type="ARBA" id="ARBA00023209"/>
    </source>
</evidence>
<evidence type="ECO:0000256" key="24">
    <source>
        <dbReference type="RuleBase" id="RU363065"/>
    </source>
</evidence>
<accession>A0A7Z0VLI6</accession>
<keyword evidence="18" id="KW-0594">Phospholipid biosynthesis</keyword>
<proteinExistence type="inferred from homology"/>
<evidence type="ECO:0000256" key="3">
    <source>
        <dbReference type="ARBA" id="ARBA00012133"/>
    </source>
</evidence>
<evidence type="ECO:0000256" key="20">
    <source>
        <dbReference type="PIRSR" id="PIRSR600829-1"/>
    </source>
</evidence>
<evidence type="ECO:0000256" key="6">
    <source>
        <dbReference type="ARBA" id="ARBA00022516"/>
    </source>
</evidence>
<dbReference type="PROSITE" id="PS01069">
    <property type="entry name" value="DAGK_PROKAR"/>
    <property type="match status" value="1"/>
</dbReference>